<evidence type="ECO:0000259" key="10">
    <source>
        <dbReference type="PROSITE" id="PS51123"/>
    </source>
</evidence>
<accession>A0AAU8ARR2</accession>
<dbReference type="GO" id="GO:0005886">
    <property type="term" value="C:plasma membrane"/>
    <property type="evidence" value="ECO:0007669"/>
    <property type="project" value="UniProtKB-SubCell"/>
</dbReference>
<keyword evidence="5 9" id="KW-1133">Transmembrane helix</keyword>
<evidence type="ECO:0000313" key="11">
    <source>
        <dbReference type="EMBL" id="XCC96833.1"/>
    </source>
</evidence>
<dbReference type="InterPro" id="IPR025713">
    <property type="entry name" value="MotB-like_N_dom"/>
</dbReference>
<dbReference type="PROSITE" id="PS51123">
    <property type="entry name" value="OMPA_2"/>
    <property type="match status" value="1"/>
</dbReference>
<keyword evidence="4 9" id="KW-0812">Transmembrane</keyword>
<comment type="similarity">
    <text evidence="2">Belongs to the MotB family.</text>
</comment>
<geneLocation type="plasmid" evidence="11">
    <name>unnamed1</name>
</geneLocation>
<evidence type="ECO:0000256" key="8">
    <source>
        <dbReference type="SAM" id="Coils"/>
    </source>
</evidence>
<dbReference type="PANTHER" id="PTHR30329">
    <property type="entry name" value="STATOR ELEMENT OF FLAGELLAR MOTOR COMPLEX"/>
    <property type="match status" value="1"/>
</dbReference>
<keyword evidence="6 7" id="KW-0472">Membrane</keyword>
<dbReference type="InterPro" id="IPR006665">
    <property type="entry name" value="OmpA-like"/>
</dbReference>
<keyword evidence="3" id="KW-1003">Cell membrane</keyword>
<evidence type="ECO:0000256" key="2">
    <source>
        <dbReference type="ARBA" id="ARBA00008914"/>
    </source>
</evidence>
<dbReference type="AlphaFoldDB" id="A0AAU8ARR2"/>
<evidence type="ECO:0000256" key="4">
    <source>
        <dbReference type="ARBA" id="ARBA00022692"/>
    </source>
</evidence>
<organism evidence="11">
    <name type="scientific">Alloyangia sp. H15</name>
    <dbReference type="NCBI Taxonomy" id="3029062"/>
    <lineage>
        <taxon>Bacteria</taxon>
        <taxon>Pseudomonadati</taxon>
        <taxon>Pseudomonadota</taxon>
        <taxon>Alphaproteobacteria</taxon>
        <taxon>Rhodobacterales</taxon>
        <taxon>Roseobacteraceae</taxon>
        <taxon>Alloyangia</taxon>
    </lineage>
</organism>
<evidence type="ECO:0000256" key="5">
    <source>
        <dbReference type="ARBA" id="ARBA00022989"/>
    </source>
</evidence>
<gene>
    <name evidence="11" type="ORF">PVT71_24375</name>
</gene>
<keyword evidence="8" id="KW-0175">Coiled coil</keyword>
<dbReference type="SUPFAM" id="SSF103088">
    <property type="entry name" value="OmpA-like"/>
    <property type="match status" value="1"/>
</dbReference>
<keyword evidence="11" id="KW-0966">Cell projection</keyword>
<dbReference type="RefSeq" id="WP_353475725.1">
    <property type="nucleotide sequence ID" value="NZ_CP123386.1"/>
</dbReference>
<dbReference type="CDD" id="cd07185">
    <property type="entry name" value="OmpA_C-like"/>
    <property type="match status" value="1"/>
</dbReference>
<evidence type="ECO:0000256" key="6">
    <source>
        <dbReference type="ARBA" id="ARBA00023136"/>
    </source>
</evidence>
<evidence type="ECO:0000256" key="1">
    <source>
        <dbReference type="ARBA" id="ARBA00004162"/>
    </source>
</evidence>
<proteinExistence type="inferred from homology"/>
<dbReference type="Pfam" id="PF00691">
    <property type="entry name" value="OmpA"/>
    <property type="match status" value="1"/>
</dbReference>
<dbReference type="EMBL" id="CP123386">
    <property type="protein sequence ID" value="XCC96833.1"/>
    <property type="molecule type" value="Genomic_DNA"/>
</dbReference>
<feature type="domain" description="OmpA-like" evidence="10">
    <location>
        <begin position="212"/>
        <end position="331"/>
    </location>
</feature>
<dbReference type="Gene3D" id="3.30.1330.60">
    <property type="entry name" value="OmpA-like domain"/>
    <property type="match status" value="1"/>
</dbReference>
<dbReference type="Pfam" id="PF13677">
    <property type="entry name" value="MotB_plug"/>
    <property type="match status" value="1"/>
</dbReference>
<sequence>MAGRNERTVVIKKIEETGGHGHHGGAWKVAYADFMTAMMAFFLLLWILAASDEEKLRGLADYFTPSLSEAGGRGDGLLDGMVLGKDGVMSGTDGPQSLVQLPSFGQENPLAVFDSRLRDPDSQVVVEFDSRPEGQQESQTINTGENGVADGIAAAQTAADAAAEAQQAERTAQEWQETQDRLEETITERLTEDPQLQALQDNLLFERTADGLEIQIVDKNSSSMFSTGSSRIEDRTRELLRIVAEAIVDLPNDITISGHTDSVPYSRAGTYSNWELSADRANATRRVLVDTGVNPARITRISGLADTAPLEPSNPEAPENRRISVTLQYPQAAKP</sequence>
<feature type="transmembrane region" description="Helical" evidence="9">
    <location>
        <begin position="29"/>
        <end position="49"/>
    </location>
</feature>
<dbReference type="PANTHER" id="PTHR30329:SF21">
    <property type="entry name" value="LIPOPROTEIN YIAD-RELATED"/>
    <property type="match status" value="1"/>
</dbReference>
<evidence type="ECO:0000256" key="3">
    <source>
        <dbReference type="ARBA" id="ARBA00022475"/>
    </source>
</evidence>
<evidence type="ECO:0000256" key="7">
    <source>
        <dbReference type="PROSITE-ProRule" id="PRU00473"/>
    </source>
</evidence>
<dbReference type="InterPro" id="IPR050330">
    <property type="entry name" value="Bact_OuterMem_StrucFunc"/>
</dbReference>
<dbReference type="InterPro" id="IPR036737">
    <property type="entry name" value="OmpA-like_sf"/>
</dbReference>
<evidence type="ECO:0000256" key="9">
    <source>
        <dbReference type="SAM" id="Phobius"/>
    </source>
</evidence>
<keyword evidence="11" id="KW-0969">Cilium</keyword>
<comment type="subcellular location">
    <subcellularLocation>
        <location evidence="1">Cell membrane</location>
        <topology evidence="1">Single-pass membrane protein</topology>
    </subcellularLocation>
</comment>
<name>A0AAU8ARR2_9RHOB</name>
<keyword evidence="11" id="KW-0614">Plasmid</keyword>
<reference evidence="11" key="1">
    <citation type="submission" date="2023-02" db="EMBL/GenBank/DDBJ databases">
        <title>Description and genomic characterization of Salipiger bruguierae sp. nov., isolated from the sediment of mangrove plant Bruguiera sexangula.</title>
        <authorList>
            <person name="Long M."/>
        </authorList>
    </citation>
    <scope>NUCLEOTIDE SEQUENCE</scope>
    <source>
        <strain evidence="11">H15</strain>
        <plasmid evidence="11">unnamed1</plasmid>
    </source>
</reference>
<feature type="coiled-coil region" evidence="8">
    <location>
        <begin position="158"/>
        <end position="185"/>
    </location>
</feature>
<keyword evidence="11" id="KW-0282">Flagellum</keyword>
<protein>
    <submittedName>
        <fullName evidence="11">Flagellar motor protein MotB</fullName>
    </submittedName>
</protein>